<dbReference type="InterPro" id="IPR036097">
    <property type="entry name" value="HisK_dim/P_sf"/>
</dbReference>
<dbReference type="Pfam" id="PF00672">
    <property type="entry name" value="HAMP"/>
    <property type="match status" value="1"/>
</dbReference>
<evidence type="ECO:0000259" key="15">
    <source>
        <dbReference type="PROSITE" id="PS50113"/>
    </source>
</evidence>
<evidence type="ECO:0000313" key="18">
    <source>
        <dbReference type="Proteomes" id="UP001154240"/>
    </source>
</evidence>
<dbReference type="SMART" id="SM00304">
    <property type="entry name" value="HAMP"/>
    <property type="match status" value="1"/>
</dbReference>
<dbReference type="InterPro" id="IPR000700">
    <property type="entry name" value="PAS-assoc_C"/>
</dbReference>
<dbReference type="CDD" id="cd00082">
    <property type="entry name" value="HisKA"/>
    <property type="match status" value="1"/>
</dbReference>
<comment type="subcellular location">
    <subcellularLocation>
        <location evidence="2">Membrane</location>
    </subcellularLocation>
</comment>
<protein>
    <recommendedName>
        <fullName evidence="3">histidine kinase</fullName>
        <ecNumber evidence="3">2.7.13.3</ecNumber>
    </recommendedName>
</protein>
<dbReference type="InterPro" id="IPR000014">
    <property type="entry name" value="PAS"/>
</dbReference>
<dbReference type="SMART" id="SM00388">
    <property type="entry name" value="HisKA"/>
    <property type="match status" value="1"/>
</dbReference>
<dbReference type="EMBL" id="JAPHEH010000001">
    <property type="protein sequence ID" value="MDG4475516.1"/>
    <property type="molecule type" value="Genomic_DNA"/>
</dbReference>
<dbReference type="SUPFAM" id="SSF52172">
    <property type="entry name" value="CheY-like"/>
    <property type="match status" value="1"/>
</dbReference>
<dbReference type="CDD" id="cd00156">
    <property type="entry name" value="REC"/>
    <property type="match status" value="1"/>
</dbReference>
<dbReference type="NCBIfam" id="TIGR00229">
    <property type="entry name" value="sensory_box"/>
    <property type="match status" value="1"/>
</dbReference>
<dbReference type="AlphaFoldDB" id="A0A9X4MDW3"/>
<dbReference type="PRINTS" id="PR00344">
    <property type="entry name" value="BCTRLSENSOR"/>
</dbReference>
<feature type="domain" description="HAMP" evidence="16">
    <location>
        <begin position="338"/>
        <end position="390"/>
    </location>
</feature>
<dbReference type="Pfam" id="PF00512">
    <property type="entry name" value="HisKA"/>
    <property type="match status" value="1"/>
</dbReference>
<dbReference type="GO" id="GO:0016020">
    <property type="term" value="C:membrane"/>
    <property type="evidence" value="ECO:0007669"/>
    <property type="project" value="UniProtKB-SubCell"/>
</dbReference>
<evidence type="ECO:0000256" key="5">
    <source>
        <dbReference type="ARBA" id="ARBA00022679"/>
    </source>
</evidence>
<dbReference type="Pfam" id="PF02518">
    <property type="entry name" value="HATPase_c"/>
    <property type="match status" value="1"/>
</dbReference>
<dbReference type="CDD" id="cd12912">
    <property type="entry name" value="PDC2_MCP_like"/>
    <property type="match status" value="1"/>
</dbReference>
<evidence type="ECO:0000256" key="8">
    <source>
        <dbReference type="ARBA" id="ARBA00022840"/>
    </source>
</evidence>
<dbReference type="InterPro" id="IPR003660">
    <property type="entry name" value="HAMP_dom"/>
</dbReference>
<dbReference type="Proteomes" id="UP001154240">
    <property type="component" value="Unassembled WGS sequence"/>
</dbReference>
<dbReference type="PROSITE" id="PS50113">
    <property type="entry name" value="PAC"/>
    <property type="match status" value="1"/>
</dbReference>
<dbReference type="InterPro" id="IPR036890">
    <property type="entry name" value="HATPase_C_sf"/>
</dbReference>
<dbReference type="CDD" id="cd00130">
    <property type="entry name" value="PAS"/>
    <property type="match status" value="1"/>
</dbReference>
<evidence type="ECO:0000256" key="3">
    <source>
        <dbReference type="ARBA" id="ARBA00012438"/>
    </source>
</evidence>
<evidence type="ECO:0000256" key="2">
    <source>
        <dbReference type="ARBA" id="ARBA00004370"/>
    </source>
</evidence>
<comment type="caution">
    <text evidence="17">The sequence shown here is derived from an EMBL/GenBank/DDBJ whole genome shotgun (WGS) entry which is preliminary data.</text>
</comment>
<evidence type="ECO:0000259" key="14">
    <source>
        <dbReference type="PROSITE" id="PS50112"/>
    </source>
</evidence>
<feature type="transmembrane region" description="Helical" evidence="11">
    <location>
        <begin position="312"/>
        <end position="335"/>
    </location>
</feature>
<dbReference type="SMART" id="SM00387">
    <property type="entry name" value="HATPase_c"/>
    <property type="match status" value="1"/>
</dbReference>
<dbReference type="Gene3D" id="3.40.50.2300">
    <property type="match status" value="1"/>
</dbReference>
<evidence type="ECO:0000256" key="6">
    <source>
        <dbReference type="ARBA" id="ARBA00022741"/>
    </source>
</evidence>
<dbReference type="Gene3D" id="1.10.287.130">
    <property type="match status" value="1"/>
</dbReference>
<dbReference type="InterPro" id="IPR035965">
    <property type="entry name" value="PAS-like_dom_sf"/>
</dbReference>
<keyword evidence="5" id="KW-0808">Transferase</keyword>
<dbReference type="InterPro" id="IPR001789">
    <property type="entry name" value="Sig_transdc_resp-reg_receiver"/>
</dbReference>
<dbReference type="Gene3D" id="3.30.450.20">
    <property type="entry name" value="PAS domain"/>
    <property type="match status" value="3"/>
</dbReference>
<keyword evidence="11" id="KW-1133">Transmembrane helix</keyword>
<sequence>MKFKTQITLLLFGTGLFSIALLVGVSIFFNAQQIEEDALKLGNEMTISCARELSGYLQTRKAEISTYAHTPIVRSMDWRRIGPFLKQEEERHKGIYEKMLLGLPDYPGNYYITTEGNPHFGGLLSFDNLSPTAKLKSIAKRDYWLYTAGNNPAAEARVYVSNPMVSYFTGVRQIMVSGSIEWSELERVINAIKATVLTNFGQEAKVFLVSRDGTYVYHHDPKKAIHLLSDENNRPILNKIGEKTTVTHRINDEKSPELVMAGAEMLAGRSGHIHLRNAKGAPEHHLFYAPVPAANYGLGVIVPMEVVLAPLYHFYTILSAISLLALGLLATISVLTARRATHPLKIISDKAEQLSAGDWNTRMEYREENELGIVSRSFNHMVDQLHDRSKEISEAHERLLTILDGLEAIVYVADMETFEVLYTNRETREKLGDIIGKTCWQTIQKGQSGPCPFCTNNRLVNAAGELQPPYAWDHFNEQLDRWFHCVDRAITWMDGRIVRMEIATDISARKQSEEQRTKLAAIIEHSTSLIAICSLTGEIQYLNRAGRDLIGLADSEKPEITLGQLLPDNGEILFSQTILPTSLNSPGWQKETELVHRRDNRMIPVTMNAFTLKQGDGRPVSLAIIAQDISERKRHEEQLRQAQKMEAIGTLAGGIAHDFNNLLCAIQGYGELSLAMTPPDGVNRSNLQEIITASRRAAELVKQILTFSRQMTPEKKPLSLHSLAKESLKLLRATLPSTITIRSSIDNSCRPILADATQIHQVIMNLCTNASHAMQEKGGTLEMSLGEVQLDADLAASVELEPGPYAKLSVTDSGTGISPENLKRIFEPYFTTKELGRGTGLGLATVQGIVKSHRGSIRVQSTLGQGTTMEIYLPITIASEPEAEPLPQLPLPEQSGHAMVVDDENALMNLEKKILENLGWRVSSFASSTEALAAFEKNPSRFDLIMTDQTMPQLTGADLARKILAIRPEIPIILTTGYSESIDEKQAAELGIKAFLMKPFSGSELTKILQNLEE</sequence>
<evidence type="ECO:0000256" key="9">
    <source>
        <dbReference type="ARBA" id="ARBA00023012"/>
    </source>
</evidence>
<evidence type="ECO:0000259" key="16">
    <source>
        <dbReference type="PROSITE" id="PS50885"/>
    </source>
</evidence>
<keyword evidence="9" id="KW-0902">Two-component regulatory system</keyword>
<keyword evidence="11" id="KW-0472">Membrane</keyword>
<evidence type="ECO:0000256" key="1">
    <source>
        <dbReference type="ARBA" id="ARBA00000085"/>
    </source>
</evidence>
<comment type="catalytic activity">
    <reaction evidence="1">
        <text>ATP + protein L-histidine = ADP + protein N-phospho-L-histidine.</text>
        <dbReference type="EC" id="2.7.13.3"/>
    </reaction>
</comment>
<dbReference type="GO" id="GO:0000155">
    <property type="term" value="F:phosphorelay sensor kinase activity"/>
    <property type="evidence" value="ECO:0007669"/>
    <property type="project" value="InterPro"/>
</dbReference>
<dbReference type="InterPro" id="IPR005467">
    <property type="entry name" value="His_kinase_dom"/>
</dbReference>
<dbReference type="CDD" id="cd06225">
    <property type="entry name" value="HAMP"/>
    <property type="match status" value="1"/>
</dbReference>
<dbReference type="PROSITE" id="PS50109">
    <property type="entry name" value="HIS_KIN"/>
    <property type="match status" value="1"/>
</dbReference>
<keyword evidence="8" id="KW-0067">ATP-binding</keyword>
<dbReference type="SMART" id="SM00091">
    <property type="entry name" value="PAS"/>
    <property type="match status" value="2"/>
</dbReference>
<evidence type="ECO:0000256" key="11">
    <source>
        <dbReference type="SAM" id="Phobius"/>
    </source>
</evidence>
<dbReference type="InterPro" id="IPR003594">
    <property type="entry name" value="HATPase_dom"/>
</dbReference>
<dbReference type="PROSITE" id="PS50112">
    <property type="entry name" value="PAS"/>
    <property type="match status" value="1"/>
</dbReference>
<dbReference type="PROSITE" id="PS50885">
    <property type="entry name" value="HAMP"/>
    <property type="match status" value="1"/>
</dbReference>
<evidence type="ECO:0000259" key="13">
    <source>
        <dbReference type="PROSITE" id="PS50110"/>
    </source>
</evidence>
<feature type="domain" description="PAC" evidence="15">
    <location>
        <begin position="588"/>
        <end position="641"/>
    </location>
</feature>
<dbReference type="Gene3D" id="1.10.8.500">
    <property type="entry name" value="HAMP domain in histidine kinase"/>
    <property type="match status" value="1"/>
</dbReference>
<dbReference type="Gene3D" id="3.30.565.10">
    <property type="entry name" value="Histidine kinase-like ATPase, C-terminal domain"/>
    <property type="match status" value="1"/>
</dbReference>
<evidence type="ECO:0000256" key="7">
    <source>
        <dbReference type="ARBA" id="ARBA00022777"/>
    </source>
</evidence>
<dbReference type="InterPro" id="IPR004358">
    <property type="entry name" value="Sig_transdc_His_kin-like_C"/>
</dbReference>
<dbReference type="GO" id="GO:0005524">
    <property type="term" value="F:ATP binding"/>
    <property type="evidence" value="ECO:0007669"/>
    <property type="project" value="UniProtKB-KW"/>
</dbReference>
<dbReference type="InterPro" id="IPR003661">
    <property type="entry name" value="HisK_dim/P_dom"/>
</dbReference>
<keyword evidence="4 10" id="KW-0597">Phosphoprotein</keyword>
<gene>
    <name evidence="17" type="ORF">OLX77_05000</name>
</gene>
<dbReference type="SUPFAM" id="SSF158472">
    <property type="entry name" value="HAMP domain-like"/>
    <property type="match status" value="1"/>
</dbReference>
<feature type="transmembrane region" description="Helical" evidence="11">
    <location>
        <begin position="7"/>
        <end position="29"/>
    </location>
</feature>
<reference evidence="17" key="1">
    <citation type="journal article" date="2022" name="bioRxiv">
        <title>Thiovibrio frasassiensisgen. nov., sp. nov., an autotrophic, elemental sulfur disproportionating bacterium isolated from sulfidic karst sediment, and proposal of Thiovibrionaceae fam. nov.</title>
        <authorList>
            <person name="Aronson H."/>
            <person name="Thomas C."/>
            <person name="Bhattacharyya M."/>
            <person name="Eckstein S."/>
            <person name="Jensen S."/>
            <person name="Barco R."/>
            <person name="Macalady J."/>
            <person name="Amend J."/>
        </authorList>
    </citation>
    <scope>NUCLEOTIDE SEQUENCE</scope>
    <source>
        <strain evidence="17">RS19-109</strain>
    </source>
</reference>
<dbReference type="SMART" id="SM00448">
    <property type="entry name" value="REC"/>
    <property type="match status" value="1"/>
</dbReference>
<feature type="domain" description="Histidine kinase" evidence="12">
    <location>
        <begin position="654"/>
        <end position="877"/>
    </location>
</feature>
<feature type="modified residue" description="4-aspartylphosphate" evidence="10">
    <location>
        <position position="948"/>
    </location>
</feature>
<evidence type="ECO:0000256" key="4">
    <source>
        <dbReference type="ARBA" id="ARBA00022553"/>
    </source>
</evidence>
<feature type="domain" description="Response regulatory" evidence="13">
    <location>
        <begin position="897"/>
        <end position="1013"/>
    </location>
</feature>
<dbReference type="SUPFAM" id="SSF55785">
    <property type="entry name" value="PYP-like sensor domain (PAS domain)"/>
    <property type="match status" value="1"/>
</dbReference>
<organism evidence="17 18">
    <name type="scientific">Thiovibrio frasassiensis</name>
    <dbReference type="NCBI Taxonomy" id="2984131"/>
    <lineage>
        <taxon>Bacteria</taxon>
        <taxon>Pseudomonadati</taxon>
        <taxon>Thermodesulfobacteriota</taxon>
        <taxon>Desulfobulbia</taxon>
        <taxon>Desulfobulbales</taxon>
        <taxon>Thiovibrionaceae</taxon>
        <taxon>Thiovibrio</taxon>
    </lineage>
</organism>
<feature type="domain" description="PAS" evidence="14">
    <location>
        <begin position="515"/>
        <end position="556"/>
    </location>
</feature>
<dbReference type="SUPFAM" id="SSF47384">
    <property type="entry name" value="Homodimeric domain of signal transducing histidine kinase"/>
    <property type="match status" value="1"/>
</dbReference>
<dbReference type="EC" id="2.7.13.3" evidence="3"/>
<dbReference type="Pfam" id="PF08448">
    <property type="entry name" value="PAS_4"/>
    <property type="match status" value="1"/>
</dbReference>
<evidence type="ECO:0000259" key="12">
    <source>
        <dbReference type="PROSITE" id="PS50109"/>
    </source>
</evidence>
<dbReference type="InterPro" id="IPR011006">
    <property type="entry name" value="CheY-like_superfamily"/>
</dbReference>
<proteinExistence type="predicted"/>
<dbReference type="PROSITE" id="PS50110">
    <property type="entry name" value="RESPONSE_REGULATORY"/>
    <property type="match status" value="1"/>
</dbReference>
<reference evidence="17" key="2">
    <citation type="submission" date="2022-10" db="EMBL/GenBank/DDBJ databases">
        <authorList>
            <person name="Aronson H.S."/>
        </authorList>
    </citation>
    <scope>NUCLEOTIDE SEQUENCE</scope>
    <source>
        <strain evidence="17">RS19-109</strain>
    </source>
</reference>
<accession>A0A9X4MDW3</accession>
<name>A0A9X4MDW3_9BACT</name>
<dbReference type="PANTHER" id="PTHR43065">
    <property type="entry name" value="SENSOR HISTIDINE KINASE"/>
    <property type="match status" value="1"/>
</dbReference>
<keyword evidence="18" id="KW-1185">Reference proteome</keyword>
<dbReference type="SUPFAM" id="SSF55874">
    <property type="entry name" value="ATPase domain of HSP90 chaperone/DNA topoisomerase II/histidine kinase"/>
    <property type="match status" value="1"/>
</dbReference>
<evidence type="ECO:0000313" key="17">
    <source>
        <dbReference type="EMBL" id="MDG4475516.1"/>
    </source>
</evidence>
<evidence type="ECO:0000256" key="10">
    <source>
        <dbReference type="PROSITE-ProRule" id="PRU00169"/>
    </source>
</evidence>
<keyword evidence="6" id="KW-0547">Nucleotide-binding</keyword>
<dbReference type="RefSeq" id="WP_307632489.1">
    <property type="nucleotide sequence ID" value="NZ_JAPHEH010000001.1"/>
</dbReference>
<dbReference type="InterPro" id="IPR013656">
    <property type="entry name" value="PAS_4"/>
</dbReference>
<keyword evidence="7" id="KW-0418">Kinase</keyword>
<keyword evidence="11" id="KW-0812">Transmembrane</keyword>
<dbReference type="Pfam" id="PF00072">
    <property type="entry name" value="Response_reg"/>
    <property type="match status" value="1"/>
</dbReference>
<dbReference type="PANTHER" id="PTHR43065:SF46">
    <property type="entry name" value="C4-DICARBOXYLATE TRANSPORT SENSOR PROTEIN DCTB"/>
    <property type="match status" value="1"/>
</dbReference>